<proteinExistence type="predicted"/>
<sequence>MTDVNMELNINPKEQQFISAKSYLLTASTDTGLNLYDHLSRVLTKVLDERPNNVVDIFEDVSKDSKRSKFTSDVDTVRDKLDQSTEVALAKVQEKLFAKEGGEDNEPEESEELETPLPNIMELCFFFEQAGIGLNREEMIRVWLALKNLVDTHALSHVRFWGKMFGTEQNYYIAEVEYRDGDEEEEEEEEPEEQQEEEATDKDGDEEGEEEQEEDDTPKPDFKPPPEIPKEENKTGTNKKTYFVCNDPGKPWTKLPAVTPAQIQSARLIKKFFTGRLDAPVVSYPPFPGNEINYLRAQIARISAGTHVSPMGFYQFEEDEEEVDDEDEEEEREEPDEPEPEVGPPLLTPLSEDAEIGNLPPWTPKVSSKLIPQYAISVLQSNLWPGAHAFAAGKKFENVYIGYGHKYNMDNYNPPQTAPIQEEFPSGPEITEAEDPTVEEENALRNAQQEAAEAAEEMEEAEEEEDDEDN</sequence>
<dbReference type="GO" id="GO:0001534">
    <property type="term" value="C:radial spoke"/>
    <property type="evidence" value="ECO:0007669"/>
    <property type="project" value="InterPro"/>
</dbReference>
<dbReference type="AlphaFoldDB" id="A0A8W8IBK0"/>
<feature type="compositionally biased region" description="Acidic residues" evidence="6">
    <location>
        <begin position="431"/>
        <end position="441"/>
    </location>
</feature>
<keyword evidence="8" id="KW-1185">Reference proteome</keyword>
<dbReference type="PANTHER" id="PTHR13159">
    <property type="entry name" value="RADIAL SPOKEHEAD-RELATED"/>
    <property type="match status" value="1"/>
</dbReference>
<feature type="region of interest" description="Disordered" evidence="6">
    <location>
        <begin position="179"/>
        <end position="242"/>
    </location>
</feature>
<dbReference type="GO" id="GO:0035082">
    <property type="term" value="P:axoneme assembly"/>
    <property type="evidence" value="ECO:0007669"/>
    <property type="project" value="TreeGrafter"/>
</dbReference>
<dbReference type="Proteomes" id="UP000005408">
    <property type="component" value="Unassembled WGS sequence"/>
</dbReference>
<evidence type="ECO:0000256" key="2">
    <source>
        <dbReference type="ARBA" id="ARBA00022490"/>
    </source>
</evidence>
<keyword evidence="4" id="KW-0206">Cytoskeleton</keyword>
<dbReference type="CDD" id="cd22963">
    <property type="entry name" value="DD_CrRSP4-like"/>
    <property type="match status" value="1"/>
</dbReference>
<dbReference type="GO" id="GO:0060294">
    <property type="term" value="P:cilium movement involved in cell motility"/>
    <property type="evidence" value="ECO:0007669"/>
    <property type="project" value="InterPro"/>
</dbReference>
<feature type="compositionally biased region" description="Basic and acidic residues" evidence="6">
    <location>
        <begin position="217"/>
        <end position="234"/>
    </location>
</feature>
<evidence type="ECO:0000256" key="5">
    <source>
        <dbReference type="ARBA" id="ARBA00023273"/>
    </source>
</evidence>
<feature type="compositionally biased region" description="Acidic residues" evidence="6">
    <location>
        <begin position="453"/>
        <end position="470"/>
    </location>
</feature>
<dbReference type="PANTHER" id="PTHR13159:SF0">
    <property type="entry name" value="RADIAL SPOKE HEAD 6 HOMOLOG A"/>
    <property type="match status" value="1"/>
</dbReference>
<organism evidence="7 8">
    <name type="scientific">Magallana gigas</name>
    <name type="common">Pacific oyster</name>
    <name type="synonym">Crassostrea gigas</name>
    <dbReference type="NCBI Taxonomy" id="29159"/>
    <lineage>
        <taxon>Eukaryota</taxon>
        <taxon>Metazoa</taxon>
        <taxon>Spiralia</taxon>
        <taxon>Lophotrochozoa</taxon>
        <taxon>Mollusca</taxon>
        <taxon>Bivalvia</taxon>
        <taxon>Autobranchia</taxon>
        <taxon>Pteriomorphia</taxon>
        <taxon>Ostreida</taxon>
        <taxon>Ostreoidea</taxon>
        <taxon>Ostreidae</taxon>
        <taxon>Magallana</taxon>
    </lineage>
</organism>
<keyword evidence="2" id="KW-0963">Cytoplasm</keyword>
<protein>
    <recommendedName>
        <fullName evidence="9">Radial spoke head protein 4-like protein A</fullName>
    </recommendedName>
</protein>
<dbReference type="InterPro" id="IPR006802">
    <property type="entry name" value="Radial_spoke"/>
</dbReference>
<keyword evidence="3" id="KW-0969">Cilium</keyword>
<evidence type="ECO:0000256" key="6">
    <source>
        <dbReference type="SAM" id="MobiDB-lite"/>
    </source>
</evidence>
<evidence type="ECO:0000313" key="7">
    <source>
        <dbReference type="EnsemblMetazoa" id="G13256.1:cds"/>
    </source>
</evidence>
<feature type="region of interest" description="Disordered" evidence="6">
    <location>
        <begin position="417"/>
        <end position="470"/>
    </location>
</feature>
<comment type="subcellular location">
    <subcellularLocation>
        <location evidence="1">Cytoplasm</location>
        <location evidence="1">Cytoskeleton</location>
        <location evidence="1">Cilium axoneme</location>
    </subcellularLocation>
</comment>
<dbReference type="Pfam" id="PF04712">
    <property type="entry name" value="Radial_spoke"/>
    <property type="match status" value="1"/>
</dbReference>
<evidence type="ECO:0008006" key="9">
    <source>
        <dbReference type="Google" id="ProtNLM"/>
    </source>
</evidence>
<evidence type="ECO:0000313" key="8">
    <source>
        <dbReference type="Proteomes" id="UP000005408"/>
    </source>
</evidence>
<name>A0A8W8IBK0_MAGGI</name>
<reference evidence="7" key="1">
    <citation type="submission" date="2022-08" db="UniProtKB">
        <authorList>
            <consortium name="EnsemblMetazoa"/>
        </authorList>
    </citation>
    <scope>IDENTIFICATION</scope>
    <source>
        <strain evidence="7">05x7-T-G4-1.051#20</strain>
    </source>
</reference>
<dbReference type="EnsemblMetazoa" id="G13256.1">
    <property type="protein sequence ID" value="G13256.1:cds"/>
    <property type="gene ID" value="G13256"/>
</dbReference>
<feature type="compositionally biased region" description="Acidic residues" evidence="6">
    <location>
        <begin position="180"/>
        <end position="216"/>
    </location>
</feature>
<accession>A0A8W8IBK0</accession>
<keyword evidence="5" id="KW-0966">Cell projection</keyword>
<evidence type="ECO:0000256" key="4">
    <source>
        <dbReference type="ARBA" id="ARBA00023212"/>
    </source>
</evidence>
<feature type="region of interest" description="Disordered" evidence="6">
    <location>
        <begin position="318"/>
        <end position="347"/>
    </location>
</feature>
<feature type="compositionally biased region" description="Acidic residues" evidence="6">
    <location>
        <begin position="318"/>
        <end position="340"/>
    </location>
</feature>
<evidence type="ECO:0000256" key="3">
    <source>
        <dbReference type="ARBA" id="ARBA00023069"/>
    </source>
</evidence>
<evidence type="ECO:0000256" key="1">
    <source>
        <dbReference type="ARBA" id="ARBA00004430"/>
    </source>
</evidence>